<evidence type="ECO:0000313" key="4">
    <source>
        <dbReference type="EMBL" id="KAG7170202.1"/>
    </source>
</evidence>
<dbReference type="EC" id="5.4.99.12" evidence="1"/>
<evidence type="ECO:0000313" key="5">
    <source>
        <dbReference type="Proteomes" id="UP000747542"/>
    </source>
</evidence>
<evidence type="ECO:0000256" key="1">
    <source>
        <dbReference type="RuleBase" id="RU003792"/>
    </source>
</evidence>
<dbReference type="HAMAP" id="MF_00171">
    <property type="entry name" value="TruA"/>
    <property type="match status" value="1"/>
</dbReference>
<dbReference type="InterPro" id="IPR020097">
    <property type="entry name" value="PsdUridine_synth_TruA_a/b_dom"/>
</dbReference>
<protein>
    <recommendedName>
        <fullName evidence="1">tRNA pseudouridine synthase</fullName>
        <ecNumber evidence="1">5.4.99.12</ecNumber>
    </recommendedName>
</protein>
<comment type="similarity">
    <text evidence="1">Belongs to the tRNA pseudouridine synthase TruA family.</text>
</comment>
<feature type="domain" description="Pseudouridine synthase I TruA alpha/beta" evidence="3">
    <location>
        <begin position="169"/>
        <end position="291"/>
    </location>
</feature>
<sequence>MRRYLLYIGYSGTRLRGIQKQADKVERSLKSVHGLVEEGLYRLRPANTPALCFSSRTDKGVHAVCNTAHVDLSRRTEGTFYDPYVITQQLNRYFKKTVTDIRVHKTVVVPPTFHARFDADGRRYLYRLGVAPTDAAKSRFDVEAFLPTAEINNIYVVRPPFDTERVQSACRMLEGVHDFATFGAALPKNSKPRETTRIIHKISLTPGRPLLEPQFDPSASHLQFWDIIVEGKSFLYKQVRRTVAVLVAVAQGRISLDDVRYLLDNPSPQNWNSRAQTAPPCGLFLLNVGYPEHVLCVDSLHAVGDDDGDEKMKTHQDENSCENDVR</sequence>
<comment type="caution">
    <text evidence="4">The sequence shown here is derived from an EMBL/GenBank/DDBJ whole genome shotgun (WGS) entry which is preliminary data.</text>
</comment>
<accession>A0A8J5K7M1</accession>
<dbReference type="PANTHER" id="PTHR11142:SF0">
    <property type="entry name" value="TRNA PSEUDOURIDINE SYNTHASE-LIKE 1"/>
    <property type="match status" value="1"/>
</dbReference>
<comment type="catalytic activity">
    <reaction evidence="1">
        <text>uridine(38/39/40) in tRNA = pseudouridine(38/39/40) in tRNA</text>
        <dbReference type="Rhea" id="RHEA:22376"/>
        <dbReference type="Rhea" id="RHEA-COMP:10085"/>
        <dbReference type="Rhea" id="RHEA-COMP:10087"/>
        <dbReference type="ChEBI" id="CHEBI:65314"/>
        <dbReference type="ChEBI" id="CHEBI:65315"/>
        <dbReference type="EC" id="5.4.99.12"/>
    </reaction>
</comment>
<dbReference type="AlphaFoldDB" id="A0A8J5K7M1"/>
<dbReference type="EMBL" id="JAHLQT010014835">
    <property type="protein sequence ID" value="KAG7170202.1"/>
    <property type="molecule type" value="Genomic_DNA"/>
</dbReference>
<proteinExistence type="inferred from homology"/>
<reference evidence="4" key="1">
    <citation type="journal article" date="2021" name="Sci. Adv.">
        <title>The American lobster genome reveals insights on longevity, neural, and immune adaptations.</title>
        <authorList>
            <person name="Polinski J.M."/>
            <person name="Zimin A.V."/>
            <person name="Clark K.F."/>
            <person name="Kohn A.B."/>
            <person name="Sadowski N."/>
            <person name="Timp W."/>
            <person name="Ptitsyn A."/>
            <person name="Khanna P."/>
            <person name="Romanova D.Y."/>
            <person name="Williams P."/>
            <person name="Greenwood S.J."/>
            <person name="Moroz L.L."/>
            <person name="Walt D.R."/>
            <person name="Bodnar A.G."/>
        </authorList>
    </citation>
    <scope>NUCLEOTIDE SEQUENCE</scope>
    <source>
        <strain evidence="4">GMGI-L3</strain>
    </source>
</reference>
<dbReference type="InterPro" id="IPR001406">
    <property type="entry name" value="PsdUridine_synth_TruA"/>
</dbReference>
<dbReference type="GO" id="GO:0003723">
    <property type="term" value="F:RNA binding"/>
    <property type="evidence" value="ECO:0007669"/>
    <property type="project" value="InterPro"/>
</dbReference>
<feature type="compositionally biased region" description="Basic and acidic residues" evidence="2">
    <location>
        <begin position="310"/>
        <end position="326"/>
    </location>
</feature>
<keyword evidence="1" id="KW-0413">Isomerase</keyword>
<dbReference type="PANTHER" id="PTHR11142">
    <property type="entry name" value="PSEUDOURIDYLATE SYNTHASE"/>
    <property type="match status" value="1"/>
</dbReference>
<evidence type="ECO:0000259" key="3">
    <source>
        <dbReference type="Pfam" id="PF01416"/>
    </source>
</evidence>
<dbReference type="Pfam" id="PF01416">
    <property type="entry name" value="PseudoU_synth_1"/>
    <property type="match status" value="1"/>
</dbReference>
<gene>
    <name evidence="4" type="primary">pusl1-L</name>
    <name evidence="4" type="ORF">Hamer_G022952</name>
</gene>
<organism evidence="4 5">
    <name type="scientific">Homarus americanus</name>
    <name type="common">American lobster</name>
    <dbReference type="NCBI Taxonomy" id="6706"/>
    <lineage>
        <taxon>Eukaryota</taxon>
        <taxon>Metazoa</taxon>
        <taxon>Ecdysozoa</taxon>
        <taxon>Arthropoda</taxon>
        <taxon>Crustacea</taxon>
        <taxon>Multicrustacea</taxon>
        <taxon>Malacostraca</taxon>
        <taxon>Eumalacostraca</taxon>
        <taxon>Eucarida</taxon>
        <taxon>Decapoda</taxon>
        <taxon>Pleocyemata</taxon>
        <taxon>Astacidea</taxon>
        <taxon>Nephropoidea</taxon>
        <taxon>Nephropidae</taxon>
        <taxon>Homarus</taxon>
    </lineage>
</organism>
<evidence type="ECO:0000256" key="2">
    <source>
        <dbReference type="SAM" id="MobiDB-lite"/>
    </source>
</evidence>
<name>A0A8J5K7M1_HOMAM</name>
<dbReference type="GO" id="GO:0031119">
    <property type="term" value="P:tRNA pseudouridine synthesis"/>
    <property type="evidence" value="ECO:0007669"/>
    <property type="project" value="TreeGrafter"/>
</dbReference>
<dbReference type="Proteomes" id="UP000747542">
    <property type="component" value="Unassembled WGS sequence"/>
</dbReference>
<keyword evidence="1" id="KW-0819">tRNA processing</keyword>
<keyword evidence="5" id="KW-1185">Reference proteome</keyword>
<feature type="region of interest" description="Disordered" evidence="2">
    <location>
        <begin position="307"/>
        <end position="326"/>
    </location>
</feature>
<dbReference type="GO" id="GO:0160147">
    <property type="term" value="F:tRNA pseudouridine(38-40) synthase activity"/>
    <property type="evidence" value="ECO:0007669"/>
    <property type="project" value="UniProtKB-EC"/>
</dbReference>
<dbReference type="OrthoDB" id="10252009at2759"/>